<protein>
    <recommendedName>
        <fullName evidence="3">Ketopantoate reductase C-terminal domain-containing protein</fullName>
    </recommendedName>
</protein>
<accession>A0ABQ6X342</accession>
<proteinExistence type="predicted"/>
<dbReference type="EMBL" id="ML735687">
    <property type="protein sequence ID" value="KAE8423720.1"/>
    <property type="molecule type" value="Genomic_DNA"/>
</dbReference>
<reference evidence="1 2" key="1">
    <citation type="submission" date="2019-04" db="EMBL/GenBank/DDBJ databases">
        <authorList>
            <consortium name="DOE Joint Genome Institute"/>
            <person name="Mondo S."/>
            <person name="Kjaerbolling I."/>
            <person name="Vesth T."/>
            <person name="Frisvad J.C."/>
            <person name="Nybo J.L."/>
            <person name="Theobald S."/>
            <person name="Kildgaard S."/>
            <person name="Isbrandt T."/>
            <person name="Kuo A."/>
            <person name="Sato A."/>
            <person name="Lyhne E.K."/>
            <person name="Kogle M.E."/>
            <person name="Wiebenga A."/>
            <person name="Kun R.S."/>
            <person name="Lubbers R.J."/>
            <person name="Makela M.R."/>
            <person name="Barry K."/>
            <person name="Chovatia M."/>
            <person name="Clum A."/>
            <person name="Daum C."/>
            <person name="Haridas S."/>
            <person name="He G."/>
            <person name="LaButti K."/>
            <person name="Lipzen A."/>
            <person name="Riley R."/>
            <person name="Salamov A."/>
            <person name="Simmons B.A."/>
            <person name="Magnuson J.K."/>
            <person name="Henrissat B."/>
            <person name="Mortensen U.H."/>
            <person name="Larsen T.O."/>
            <person name="Devries R.P."/>
            <person name="Grigoriev I.V."/>
            <person name="Machida M."/>
            <person name="Baker S.E."/>
            <person name="Andersen M.R."/>
            <person name="Cantor M.N."/>
            <person name="Hua S.X."/>
        </authorList>
    </citation>
    <scope>NUCLEOTIDE SEQUENCE [LARGE SCALE GENOMIC DNA]</scope>
    <source>
        <strain evidence="1 2">CBS 117616</strain>
    </source>
</reference>
<name>A0ABQ6X342_9EURO</name>
<keyword evidence="2" id="KW-1185">Reference proteome</keyword>
<evidence type="ECO:0000313" key="2">
    <source>
        <dbReference type="Proteomes" id="UP000325395"/>
    </source>
</evidence>
<organism evidence="1 2">
    <name type="scientific">Aspergillus pseudocaelatus</name>
    <dbReference type="NCBI Taxonomy" id="1825620"/>
    <lineage>
        <taxon>Eukaryota</taxon>
        <taxon>Fungi</taxon>
        <taxon>Dikarya</taxon>
        <taxon>Ascomycota</taxon>
        <taxon>Pezizomycotina</taxon>
        <taxon>Eurotiomycetes</taxon>
        <taxon>Eurotiomycetidae</taxon>
        <taxon>Eurotiales</taxon>
        <taxon>Aspergillaceae</taxon>
        <taxon>Aspergillus</taxon>
        <taxon>Aspergillus subgen. Circumdati</taxon>
    </lineage>
</organism>
<sequence length="82" mass="9155">MYRLGSTLTDAIDRYRVEVYRAAQAAGVELPDYVLNILREQKEKQSENELVEMARNMDTRCGGYSAWSVVRGTTLGGPVITA</sequence>
<dbReference type="Proteomes" id="UP000325395">
    <property type="component" value="Unassembled WGS sequence"/>
</dbReference>
<evidence type="ECO:0008006" key="3">
    <source>
        <dbReference type="Google" id="ProtNLM"/>
    </source>
</evidence>
<gene>
    <name evidence="1" type="ORF">BDV36DRAFT_242003</name>
</gene>
<evidence type="ECO:0000313" key="1">
    <source>
        <dbReference type="EMBL" id="KAE8423720.1"/>
    </source>
</evidence>